<accession>A0A9R1VUQ2</accession>
<dbReference type="Gene3D" id="3.60.10.10">
    <property type="entry name" value="Endonuclease/exonuclease/phosphatase"/>
    <property type="match status" value="1"/>
</dbReference>
<dbReference type="PANTHER" id="PTHR33710:SF64">
    <property type="entry name" value="ENDONUCLEASE_EXONUCLEASE_PHOSPHATASE DOMAIN-CONTAINING PROTEIN"/>
    <property type="match status" value="1"/>
</dbReference>
<keyword evidence="2" id="KW-1185">Reference proteome</keyword>
<proteinExistence type="predicted"/>
<organism evidence="1 2">
    <name type="scientific">Lactuca sativa</name>
    <name type="common">Garden lettuce</name>
    <dbReference type="NCBI Taxonomy" id="4236"/>
    <lineage>
        <taxon>Eukaryota</taxon>
        <taxon>Viridiplantae</taxon>
        <taxon>Streptophyta</taxon>
        <taxon>Embryophyta</taxon>
        <taxon>Tracheophyta</taxon>
        <taxon>Spermatophyta</taxon>
        <taxon>Magnoliopsida</taxon>
        <taxon>eudicotyledons</taxon>
        <taxon>Gunneridae</taxon>
        <taxon>Pentapetalae</taxon>
        <taxon>asterids</taxon>
        <taxon>campanulids</taxon>
        <taxon>Asterales</taxon>
        <taxon>Asteraceae</taxon>
        <taxon>Cichorioideae</taxon>
        <taxon>Cichorieae</taxon>
        <taxon>Lactucinae</taxon>
        <taxon>Lactuca</taxon>
    </lineage>
</organism>
<name>A0A9R1VUQ2_LACSA</name>
<dbReference type="SUPFAM" id="SSF56219">
    <property type="entry name" value="DNase I-like"/>
    <property type="match status" value="1"/>
</dbReference>
<dbReference type="Proteomes" id="UP000235145">
    <property type="component" value="Unassembled WGS sequence"/>
</dbReference>
<dbReference type="EMBL" id="NBSK02000004">
    <property type="protein sequence ID" value="KAJ0212248.1"/>
    <property type="molecule type" value="Genomic_DNA"/>
</dbReference>
<comment type="caution">
    <text evidence="1">The sequence shown here is derived from an EMBL/GenBank/DDBJ whole genome shotgun (WGS) entry which is preliminary data.</text>
</comment>
<dbReference type="PANTHER" id="PTHR33710">
    <property type="entry name" value="BNAC02G09200D PROTEIN"/>
    <property type="match status" value="1"/>
</dbReference>
<evidence type="ECO:0008006" key="3">
    <source>
        <dbReference type="Google" id="ProtNLM"/>
    </source>
</evidence>
<dbReference type="InterPro" id="IPR036691">
    <property type="entry name" value="Endo/exonu/phosph_ase_sf"/>
</dbReference>
<evidence type="ECO:0000313" key="2">
    <source>
        <dbReference type="Proteomes" id="UP000235145"/>
    </source>
</evidence>
<sequence>MGKLGVLTSERKWRMEMQLTDYSKIDIHGCWGDIDMDCEGVHSDGRSGGFNKLIPDAGIIDFNMVGNRYTYKSRVDANLSKIDRFLACSSFLSYFPSLTATAHPRYLSDHFPLLCFRFPMILVLHRLSF</sequence>
<protein>
    <recommendedName>
        <fullName evidence="3">Endonuclease/exonuclease/phosphatase domain-containing protein</fullName>
    </recommendedName>
</protein>
<reference evidence="1 2" key="1">
    <citation type="journal article" date="2017" name="Nat. Commun.">
        <title>Genome assembly with in vitro proximity ligation data and whole-genome triplication in lettuce.</title>
        <authorList>
            <person name="Reyes-Chin-Wo S."/>
            <person name="Wang Z."/>
            <person name="Yang X."/>
            <person name="Kozik A."/>
            <person name="Arikit S."/>
            <person name="Song C."/>
            <person name="Xia L."/>
            <person name="Froenicke L."/>
            <person name="Lavelle D.O."/>
            <person name="Truco M.J."/>
            <person name="Xia R."/>
            <person name="Zhu S."/>
            <person name="Xu C."/>
            <person name="Xu H."/>
            <person name="Xu X."/>
            <person name="Cox K."/>
            <person name="Korf I."/>
            <person name="Meyers B.C."/>
            <person name="Michelmore R.W."/>
        </authorList>
    </citation>
    <scope>NUCLEOTIDE SEQUENCE [LARGE SCALE GENOMIC DNA]</scope>
    <source>
        <strain evidence="2">cv. Salinas</strain>
        <tissue evidence="1">Seedlings</tissue>
    </source>
</reference>
<dbReference type="AlphaFoldDB" id="A0A9R1VUQ2"/>
<gene>
    <name evidence="1" type="ORF">LSAT_V11C400202760</name>
</gene>
<evidence type="ECO:0000313" key="1">
    <source>
        <dbReference type="EMBL" id="KAJ0212248.1"/>
    </source>
</evidence>